<feature type="compositionally biased region" description="Polar residues" evidence="3">
    <location>
        <begin position="488"/>
        <end position="511"/>
    </location>
</feature>
<evidence type="ECO:0000256" key="2">
    <source>
        <dbReference type="ARBA" id="ARBA00022737"/>
    </source>
</evidence>
<dbReference type="PROSITE" id="PS51450">
    <property type="entry name" value="LRR"/>
    <property type="match status" value="5"/>
</dbReference>
<keyword evidence="2" id="KW-0677">Repeat</keyword>
<feature type="compositionally biased region" description="Basic and acidic residues" evidence="3">
    <location>
        <begin position="514"/>
        <end position="523"/>
    </location>
</feature>
<dbReference type="SMART" id="SM00365">
    <property type="entry name" value="LRR_SD22"/>
    <property type="match status" value="4"/>
</dbReference>
<accession>A0AAE9WEH6</accession>
<evidence type="ECO:0000256" key="1">
    <source>
        <dbReference type="ARBA" id="ARBA00022614"/>
    </source>
</evidence>
<dbReference type="SUPFAM" id="SSF52058">
    <property type="entry name" value="L domain-like"/>
    <property type="match status" value="2"/>
</dbReference>
<organism evidence="4 5">
    <name type="scientific">Schizosaccharomyces osmophilus</name>
    <dbReference type="NCBI Taxonomy" id="2545709"/>
    <lineage>
        <taxon>Eukaryota</taxon>
        <taxon>Fungi</taxon>
        <taxon>Dikarya</taxon>
        <taxon>Ascomycota</taxon>
        <taxon>Taphrinomycotina</taxon>
        <taxon>Schizosaccharomycetes</taxon>
        <taxon>Schizosaccharomycetales</taxon>
        <taxon>Schizosaccharomycetaceae</taxon>
        <taxon>Schizosaccharomyces</taxon>
    </lineage>
</organism>
<dbReference type="Pfam" id="PF13855">
    <property type="entry name" value="LRR_8"/>
    <property type="match status" value="2"/>
</dbReference>
<dbReference type="GO" id="GO:1902412">
    <property type="term" value="P:regulation of mitotic cytokinesis"/>
    <property type="evidence" value="ECO:0007669"/>
    <property type="project" value="TreeGrafter"/>
</dbReference>
<feature type="compositionally biased region" description="Low complexity" evidence="3">
    <location>
        <begin position="33"/>
        <end position="43"/>
    </location>
</feature>
<feature type="region of interest" description="Disordered" evidence="3">
    <location>
        <begin position="15"/>
        <end position="77"/>
    </location>
</feature>
<dbReference type="InterPro" id="IPR003591">
    <property type="entry name" value="Leu-rich_rpt_typical-subtyp"/>
</dbReference>
<proteinExistence type="predicted"/>
<dbReference type="FunFam" id="3.80.10.10:FF:002877">
    <property type="entry name" value="Septation initiation network scaffold protein cdc11"/>
    <property type="match status" value="1"/>
</dbReference>
<evidence type="ECO:0000256" key="3">
    <source>
        <dbReference type="SAM" id="MobiDB-lite"/>
    </source>
</evidence>
<feature type="compositionally biased region" description="Polar residues" evidence="3">
    <location>
        <begin position="136"/>
        <end position="156"/>
    </location>
</feature>
<dbReference type="KEGG" id="som:SOMG_04933"/>
<feature type="compositionally biased region" description="Polar residues" evidence="3">
    <location>
        <begin position="243"/>
        <end position="255"/>
    </location>
</feature>
<dbReference type="PANTHER" id="PTHR47566:SF1">
    <property type="entry name" value="PROTEIN NUD1"/>
    <property type="match status" value="1"/>
</dbReference>
<feature type="compositionally biased region" description="Polar residues" evidence="3">
    <location>
        <begin position="560"/>
        <end position="579"/>
    </location>
</feature>
<dbReference type="GO" id="GO:0035591">
    <property type="term" value="F:signaling adaptor activity"/>
    <property type="evidence" value="ECO:0007669"/>
    <property type="project" value="TreeGrafter"/>
</dbReference>
<feature type="region of interest" description="Disordered" evidence="3">
    <location>
        <begin position="557"/>
        <end position="586"/>
    </location>
</feature>
<dbReference type="GO" id="GO:0061499">
    <property type="term" value="C:outer plaque of mitotic spindle pole body"/>
    <property type="evidence" value="ECO:0007669"/>
    <property type="project" value="TreeGrafter"/>
</dbReference>
<feature type="region of interest" description="Disordered" evidence="3">
    <location>
        <begin position="488"/>
        <end position="531"/>
    </location>
</feature>
<dbReference type="EMBL" id="CP115613">
    <property type="protein sequence ID" value="WBW74804.1"/>
    <property type="molecule type" value="Genomic_DNA"/>
</dbReference>
<dbReference type="GeneID" id="80878397"/>
<keyword evidence="5" id="KW-1185">Reference proteome</keyword>
<feature type="compositionally biased region" description="Low complexity" evidence="3">
    <location>
        <begin position="157"/>
        <end position="183"/>
    </location>
</feature>
<protein>
    <submittedName>
        <fullName evidence="4">SIN component scaffold protein</fullName>
    </submittedName>
</protein>
<feature type="compositionally biased region" description="Low complexity" evidence="3">
    <location>
        <begin position="370"/>
        <end position="382"/>
    </location>
</feature>
<dbReference type="InterPro" id="IPR025875">
    <property type="entry name" value="Leu-rich_rpt_4"/>
</dbReference>
<feature type="region of interest" description="Disordered" evidence="3">
    <location>
        <begin position="299"/>
        <end position="450"/>
    </location>
</feature>
<keyword evidence="1" id="KW-0433">Leucine-rich repeat</keyword>
<dbReference type="Pfam" id="PF12799">
    <property type="entry name" value="LRR_4"/>
    <property type="match status" value="1"/>
</dbReference>
<feature type="compositionally biased region" description="Basic and acidic residues" evidence="3">
    <location>
        <begin position="348"/>
        <end position="357"/>
    </location>
</feature>
<dbReference type="GO" id="GO:0031028">
    <property type="term" value="P:septation initiation signaling"/>
    <property type="evidence" value="ECO:0007669"/>
    <property type="project" value="TreeGrafter"/>
</dbReference>
<feature type="compositionally biased region" description="Basic and acidic residues" evidence="3">
    <location>
        <begin position="386"/>
        <end position="405"/>
    </location>
</feature>
<dbReference type="RefSeq" id="XP_056039047.1">
    <property type="nucleotide sequence ID" value="XM_056183708.1"/>
</dbReference>
<dbReference type="SMART" id="SM00369">
    <property type="entry name" value="LRR_TYP"/>
    <property type="match status" value="6"/>
</dbReference>
<dbReference type="AlphaFoldDB" id="A0AAE9WEH6"/>
<feature type="compositionally biased region" description="Low complexity" evidence="3">
    <location>
        <begin position="112"/>
        <end position="133"/>
    </location>
</feature>
<dbReference type="Proteomes" id="UP001212411">
    <property type="component" value="Chromosome 3"/>
</dbReference>
<dbReference type="InterPro" id="IPR052574">
    <property type="entry name" value="CDIRP"/>
</dbReference>
<reference evidence="4 5" key="1">
    <citation type="journal article" date="2023" name="G3 (Bethesda)">
        <title>A high-quality reference genome for the fission yeast Schizosaccharomyces osmophilus.</title>
        <authorList>
            <person name="Jia G.S."/>
            <person name="Zhang W.C."/>
            <person name="Liang Y."/>
            <person name="Liu X.H."/>
            <person name="Rhind N."/>
            <person name="Pidoux A."/>
            <person name="Brysch-Herzberg M."/>
            <person name="Du L.L."/>
        </authorList>
    </citation>
    <scope>NUCLEOTIDE SEQUENCE [LARGE SCALE GENOMIC DNA]</scope>
    <source>
        <strain evidence="4 5">CBS 15793</strain>
    </source>
</reference>
<gene>
    <name evidence="4" type="primary">cdc11</name>
    <name evidence="4" type="ORF">SOMG_04933</name>
</gene>
<dbReference type="SMART" id="SM00364">
    <property type="entry name" value="LRR_BAC"/>
    <property type="match status" value="5"/>
</dbReference>
<dbReference type="InterPro" id="IPR001611">
    <property type="entry name" value="Leu-rich_rpt"/>
</dbReference>
<feature type="region of interest" description="Disordered" evidence="3">
    <location>
        <begin position="91"/>
        <end position="282"/>
    </location>
</feature>
<evidence type="ECO:0000313" key="4">
    <source>
        <dbReference type="EMBL" id="WBW74804.1"/>
    </source>
</evidence>
<evidence type="ECO:0000313" key="5">
    <source>
        <dbReference type="Proteomes" id="UP001212411"/>
    </source>
</evidence>
<dbReference type="Gene3D" id="3.80.10.10">
    <property type="entry name" value="Ribonuclease Inhibitor"/>
    <property type="match status" value="3"/>
</dbReference>
<dbReference type="PRINTS" id="PR00019">
    <property type="entry name" value="LEURICHRPT"/>
</dbReference>
<feature type="compositionally biased region" description="Polar residues" evidence="3">
    <location>
        <begin position="62"/>
        <end position="75"/>
    </location>
</feature>
<sequence>MNMEQLWLEHDLSEEWIPRSSSDNLDSKEEIQSSPNPTNTNSSKKVPTAPSSDPGTFKKGSESSLDIPQWKQINAKNPVARDIFAKLDLENLFDGGGSSRNHSSTSQKRPDSSSNPIPTSSSVPSISSEPSGSYHAKSSPNHSFSSQSKQSPTFLNSSPPITSSPPHTVSHSTTPHSQKSSSSPKKDPSRSSSRRRHPSVTNSSKSSSPSSMASSPSVQKGNSSPLKLFQGASDPFTREHLNQLAQDVKSNSFESSAEDSFPLPSSRRVSKPVRTTERKAGLNTKDLYQEVEEVMAKLRGRIPPSSHESTVFLPRKLSGLQEEEEQNEASEFSKDDSSNPFPSLSDQLHLRELEKKQKLLNLHQNQSETVSSHSPPSLVQSSAGTKSEKRSSYASSDDRMKDSFKSRSQKTQNDSNNQHDFKAQSENPNMVVITPADLPDGIDTTQGSMEYDRVHNRWRRRGHDSDMAFDFSSEGEDDGFSSNLTVSYKAAQDSSPPSNKHPNVQKKQPNSYPMRKDNSKDPKYSSLSLRDVSNTPSQIAFSFQDFLPKDDSHDNFNHLLANNSSDFPADGPTSTFTSPEKTHDDQAMDEDYSFSVSKQSITRLLEDVEPYHPFWRRIIQLDISRRNLDSLIGLSEQCPCLEDLNIESNELSYLTGCPSSIRNLNAVNNHFSSLTTFSHLINLQYLDLSSNQLEDLTALSPLIHLRELNVDNNQLWNIDGILRLDGLLKLSARGNRFKQLSFTNSNLNRLEELLLGNNALESIEEISSLQNLMVLQLDGNQLTTLQASQPMIHLRVLRLNNNAIQHLEVDQYPNLRTLYMDYNCFTNIPNINRLKRLVNFSFRSQEFKSGRYIFTPPLDIRNLYLSNNASMVLQTHNMLLGIKYLELANIQITELPADFAKSLPNLRVLDLSHNYISELSALRGFSLLHRLYLVGNRIDKMKNVCDTLSHLKKLTHLDLRMNPLTFNIYPMIDNPVYELSAASKYHQNFDQSSQRTLRHPRQKWAEKDSAFIKTMPESGKSRRKMYTEAITLSCSRLEWLDGLDFELNGNDTSILHSVLHEIK</sequence>
<name>A0AAE9WEH6_9SCHI</name>
<dbReference type="InterPro" id="IPR032675">
    <property type="entry name" value="LRR_dom_sf"/>
</dbReference>
<dbReference type="PANTHER" id="PTHR47566">
    <property type="match status" value="1"/>
</dbReference>
<feature type="compositionally biased region" description="Low complexity" evidence="3">
    <location>
        <begin position="199"/>
        <end position="217"/>
    </location>
</feature>